<dbReference type="Proteomes" id="UP000034803">
    <property type="component" value="Unassembled WGS sequence"/>
</dbReference>
<comment type="caution">
    <text evidence="2">The sequence shown here is derived from an EMBL/GenBank/DDBJ whole genome shotgun (WGS) entry which is preliminary data.</text>
</comment>
<name>A0A0F9YJF3_9BACT</name>
<sequence length="299" mass="32495">MRKETALAIFAGISIGLITAFGIWKATSSIKKNTQESETLETPVTTPKQNLILTIANMSDFDVITESPKIVNGMTKSLSNVVISTTDNDFLGKAKENGSFELEVKLPVGFSEIKAVSFDSKGDLAETKIKIIYSEEFEKYVDPTKKSKAYVGTVTDISGGTIQIKAINGEILQAGTADDTTYINVLKKSAVVKATDLAIGDYIVAMGLLNGNKVLSAKRILITSELMDDKKEIVWGKISEVTKKKLTLIKNDGETLEIILPKTWSGPDVFDLNEGQTIIVAGNIISETYSLRSIFTPVE</sequence>
<organism evidence="2 3">
    <name type="scientific">Candidatus Woesebacteria bacterium GW2011_GWC2_31_9</name>
    <dbReference type="NCBI Taxonomy" id="1618586"/>
    <lineage>
        <taxon>Bacteria</taxon>
        <taxon>Candidatus Woeseibacteriota</taxon>
    </lineage>
</organism>
<dbReference type="PATRIC" id="fig|1618586.3.peg.538"/>
<keyword evidence="1" id="KW-0472">Membrane</keyword>
<reference evidence="2 3" key="1">
    <citation type="journal article" date="2015" name="Nature">
        <title>rRNA introns, odd ribosomes, and small enigmatic genomes across a large radiation of phyla.</title>
        <authorList>
            <person name="Brown C.T."/>
            <person name="Hug L.A."/>
            <person name="Thomas B.C."/>
            <person name="Sharon I."/>
            <person name="Castelle C.J."/>
            <person name="Singh A."/>
            <person name="Wilkins M.J."/>
            <person name="Williams K.H."/>
            <person name="Banfield J.F."/>
        </authorList>
    </citation>
    <scope>NUCLEOTIDE SEQUENCE [LARGE SCALE GENOMIC DNA]</scope>
</reference>
<evidence type="ECO:0000313" key="2">
    <source>
        <dbReference type="EMBL" id="KKP31453.1"/>
    </source>
</evidence>
<dbReference type="AlphaFoldDB" id="A0A0F9YJF3"/>
<keyword evidence="1" id="KW-1133">Transmembrane helix</keyword>
<protein>
    <recommendedName>
        <fullName evidence="4">DUF5666 domain-containing protein</fullName>
    </recommendedName>
</protein>
<keyword evidence="1" id="KW-0812">Transmembrane</keyword>
<dbReference type="EMBL" id="LBOI01000009">
    <property type="protein sequence ID" value="KKP31453.1"/>
    <property type="molecule type" value="Genomic_DNA"/>
</dbReference>
<evidence type="ECO:0008006" key="4">
    <source>
        <dbReference type="Google" id="ProtNLM"/>
    </source>
</evidence>
<feature type="transmembrane region" description="Helical" evidence="1">
    <location>
        <begin position="6"/>
        <end position="24"/>
    </location>
</feature>
<proteinExistence type="predicted"/>
<evidence type="ECO:0000313" key="3">
    <source>
        <dbReference type="Proteomes" id="UP000034803"/>
    </source>
</evidence>
<accession>A0A0F9YJF3</accession>
<gene>
    <name evidence="2" type="ORF">UR21_C0009G0034</name>
</gene>
<evidence type="ECO:0000256" key="1">
    <source>
        <dbReference type="SAM" id="Phobius"/>
    </source>
</evidence>